<protein>
    <recommendedName>
        <fullName evidence="14">Transcription elongation factor S-II</fullName>
    </recommendedName>
</protein>
<keyword evidence="5 7" id="KW-0539">Nucleus</keyword>
<dbReference type="AlphaFoldDB" id="A0AAW0FWM7"/>
<dbReference type="SUPFAM" id="SSF57783">
    <property type="entry name" value="Zinc beta-ribbon"/>
    <property type="match status" value="1"/>
</dbReference>
<evidence type="ECO:0000256" key="2">
    <source>
        <dbReference type="ARBA" id="ARBA00022723"/>
    </source>
</evidence>
<evidence type="ECO:0000256" key="3">
    <source>
        <dbReference type="ARBA" id="ARBA00022771"/>
    </source>
</evidence>
<evidence type="ECO:0000313" key="13">
    <source>
        <dbReference type="Proteomes" id="UP001385951"/>
    </source>
</evidence>
<dbReference type="InterPro" id="IPR003618">
    <property type="entry name" value="TFIIS_cen_dom"/>
</dbReference>
<dbReference type="FunFam" id="1.10.472.30:FF:000003">
    <property type="entry name" value="Transcription elongation factor S-II"/>
    <property type="match status" value="1"/>
</dbReference>
<dbReference type="Gene3D" id="2.20.25.10">
    <property type="match status" value="1"/>
</dbReference>
<dbReference type="GO" id="GO:0031440">
    <property type="term" value="P:regulation of mRNA 3'-end processing"/>
    <property type="evidence" value="ECO:0007669"/>
    <property type="project" value="TreeGrafter"/>
</dbReference>
<evidence type="ECO:0000259" key="10">
    <source>
        <dbReference type="PROSITE" id="PS51319"/>
    </source>
</evidence>
<evidence type="ECO:0000256" key="4">
    <source>
        <dbReference type="ARBA" id="ARBA00022833"/>
    </source>
</evidence>
<feature type="compositionally biased region" description="Polar residues" evidence="8">
    <location>
        <begin position="1"/>
        <end position="18"/>
    </location>
</feature>
<dbReference type="Proteomes" id="UP001385951">
    <property type="component" value="Unassembled WGS sequence"/>
</dbReference>
<dbReference type="GO" id="GO:0031564">
    <property type="term" value="P:transcription antitermination"/>
    <property type="evidence" value="ECO:0007669"/>
    <property type="project" value="TreeGrafter"/>
</dbReference>
<evidence type="ECO:0000256" key="7">
    <source>
        <dbReference type="PROSITE-ProRule" id="PRU00649"/>
    </source>
</evidence>
<dbReference type="InterPro" id="IPR017923">
    <property type="entry name" value="TFIIS_N"/>
</dbReference>
<dbReference type="InterPro" id="IPR036575">
    <property type="entry name" value="TFIIS_cen_dom_sf"/>
</dbReference>
<dbReference type="Gene3D" id="1.20.930.10">
    <property type="entry name" value="Conserved domain common to transcription factors TFIIS, elongin A, CRSP70"/>
    <property type="match status" value="1"/>
</dbReference>
<dbReference type="GO" id="GO:0006362">
    <property type="term" value="P:transcription elongation by RNA polymerase I"/>
    <property type="evidence" value="ECO:0007669"/>
    <property type="project" value="TreeGrafter"/>
</dbReference>
<keyword evidence="2" id="KW-0479">Metal-binding</keyword>
<dbReference type="SMART" id="SM00510">
    <property type="entry name" value="TFS2M"/>
    <property type="match status" value="1"/>
</dbReference>
<feature type="domain" description="TFIIS central" evidence="11">
    <location>
        <begin position="142"/>
        <end position="256"/>
    </location>
</feature>
<dbReference type="GO" id="GO:0000977">
    <property type="term" value="F:RNA polymerase II transcription regulatory region sequence-specific DNA binding"/>
    <property type="evidence" value="ECO:0007669"/>
    <property type="project" value="TreeGrafter"/>
</dbReference>
<evidence type="ECO:0000256" key="8">
    <source>
        <dbReference type="SAM" id="MobiDB-lite"/>
    </source>
</evidence>
<dbReference type="PANTHER" id="PTHR11477">
    <property type="entry name" value="TRANSCRIPTION FACTOR S-II ZINC FINGER DOMAIN-CONTAINING PROTEIN"/>
    <property type="match status" value="1"/>
</dbReference>
<evidence type="ECO:0000256" key="6">
    <source>
        <dbReference type="PROSITE-ProRule" id="PRU00472"/>
    </source>
</evidence>
<dbReference type="Pfam" id="PF07500">
    <property type="entry name" value="TFIIS_M"/>
    <property type="match status" value="1"/>
</dbReference>
<dbReference type="PROSITE" id="PS51319">
    <property type="entry name" value="TFIIS_N"/>
    <property type="match status" value="1"/>
</dbReference>
<evidence type="ECO:0008006" key="14">
    <source>
        <dbReference type="Google" id="ProtNLM"/>
    </source>
</evidence>
<dbReference type="InterPro" id="IPR001222">
    <property type="entry name" value="Znf_TFIIS"/>
</dbReference>
<keyword evidence="4" id="KW-0862">Zinc</keyword>
<dbReference type="PANTHER" id="PTHR11477:SF0">
    <property type="entry name" value="IP08861P-RELATED"/>
    <property type="match status" value="1"/>
</dbReference>
<dbReference type="Pfam" id="PF01096">
    <property type="entry name" value="Zn_ribbon_TFIIS"/>
    <property type="match status" value="1"/>
</dbReference>
<dbReference type="SMART" id="SM00509">
    <property type="entry name" value="TFS2N"/>
    <property type="match status" value="1"/>
</dbReference>
<dbReference type="EMBL" id="JASBNA010000038">
    <property type="protein sequence ID" value="KAK7682008.1"/>
    <property type="molecule type" value="Genomic_DNA"/>
</dbReference>
<feature type="domain" description="TFIIS N-terminal" evidence="10">
    <location>
        <begin position="1"/>
        <end position="79"/>
    </location>
</feature>
<dbReference type="PROSITE" id="PS51133">
    <property type="entry name" value="ZF_TFIIS_2"/>
    <property type="match status" value="1"/>
</dbReference>
<feature type="domain" description="TFIIS-type" evidence="9">
    <location>
        <begin position="259"/>
        <end position="329"/>
    </location>
</feature>
<dbReference type="InterPro" id="IPR003617">
    <property type="entry name" value="TFIIS/CRSP70_N_sub"/>
</dbReference>
<dbReference type="SMART" id="SM00440">
    <property type="entry name" value="ZnF_C2C2"/>
    <property type="match status" value="1"/>
</dbReference>
<dbReference type="InterPro" id="IPR035441">
    <property type="entry name" value="TFIIS/LEDGF_dom_sf"/>
</dbReference>
<evidence type="ECO:0000313" key="12">
    <source>
        <dbReference type="EMBL" id="KAK7682008.1"/>
    </source>
</evidence>
<evidence type="ECO:0000259" key="9">
    <source>
        <dbReference type="PROSITE" id="PS51133"/>
    </source>
</evidence>
<dbReference type="GO" id="GO:0001139">
    <property type="term" value="F:RNA polymerase II complex recruiting activity"/>
    <property type="evidence" value="ECO:0007669"/>
    <property type="project" value="TreeGrafter"/>
</dbReference>
<dbReference type="InterPro" id="IPR006289">
    <property type="entry name" value="TFSII"/>
</dbReference>
<feature type="compositionally biased region" description="Low complexity" evidence="8">
    <location>
        <begin position="106"/>
        <end position="123"/>
    </location>
</feature>
<dbReference type="SUPFAM" id="SSF46942">
    <property type="entry name" value="Elongation factor TFIIS domain 2"/>
    <property type="match status" value="1"/>
</dbReference>
<evidence type="ECO:0000256" key="5">
    <source>
        <dbReference type="ARBA" id="ARBA00023242"/>
    </source>
</evidence>
<name>A0AAW0FWM7_9APHY</name>
<organism evidence="12 13">
    <name type="scientific">Cerrena zonata</name>
    <dbReference type="NCBI Taxonomy" id="2478898"/>
    <lineage>
        <taxon>Eukaryota</taxon>
        <taxon>Fungi</taxon>
        <taxon>Dikarya</taxon>
        <taxon>Basidiomycota</taxon>
        <taxon>Agaricomycotina</taxon>
        <taxon>Agaricomycetes</taxon>
        <taxon>Polyporales</taxon>
        <taxon>Cerrenaceae</taxon>
        <taxon>Cerrena</taxon>
    </lineage>
</organism>
<dbReference type="NCBIfam" id="TIGR01385">
    <property type="entry name" value="TFSII"/>
    <property type="match status" value="1"/>
</dbReference>
<comment type="subcellular location">
    <subcellularLocation>
        <location evidence="1 7">Nucleus</location>
    </subcellularLocation>
</comment>
<sequence length="405" mass="44921">MSATSDLRSLAKSLQQASTDEERIGILNTLKKEARITEAVLRESKVGLAVGKLRSNSSAAVAELAKEIVKKWKTDVEKEKQRGGKSPAPAPTGKIQPVSRKQSIASVTPTTPTTPSMSASSSKTDVRTAKSDGANIDLVDQTRKKCAELIYDALASDSGSPVEQIVAKAKTIEGIIYTDNSGTSAAYKSKIRSLYVNLKDKNNPSLRESVVSGELSVQRFCKMTSQEMASEERKAADKKITDENLFKSLGAEEVQAETDAFQCGRCKQRKCRYRQAQTRSADEPMTTFVTCVTPVFLIMVPKLTSYPLAVLFVTIDGSSHECLAISISRLLAYFCSSNLMTLLHFLTYLVQLHSVFLFCFEYQHMSFVLNPTRTRHRTDTVFQISKQPLKNRSPTPIFRSLRRDY</sequence>
<evidence type="ECO:0000256" key="1">
    <source>
        <dbReference type="ARBA" id="ARBA00004123"/>
    </source>
</evidence>
<dbReference type="Gene3D" id="1.10.472.30">
    <property type="entry name" value="Transcription elongation factor S-II, central domain"/>
    <property type="match status" value="1"/>
</dbReference>
<dbReference type="GO" id="GO:0005634">
    <property type="term" value="C:nucleus"/>
    <property type="evidence" value="ECO:0007669"/>
    <property type="project" value="UniProtKB-SubCell"/>
</dbReference>
<dbReference type="PROSITE" id="PS51321">
    <property type="entry name" value="TFIIS_CENTRAL"/>
    <property type="match status" value="1"/>
</dbReference>
<dbReference type="SUPFAM" id="SSF47676">
    <property type="entry name" value="Conserved domain common to transcription factors TFIIS, elongin A, CRSP70"/>
    <property type="match status" value="1"/>
</dbReference>
<keyword evidence="13" id="KW-1185">Reference proteome</keyword>
<feature type="region of interest" description="Disordered" evidence="8">
    <location>
        <begin position="1"/>
        <end position="22"/>
    </location>
</feature>
<proteinExistence type="predicted"/>
<dbReference type="Pfam" id="PF08711">
    <property type="entry name" value="Med26"/>
    <property type="match status" value="1"/>
</dbReference>
<gene>
    <name evidence="12" type="ORF">QCA50_014972</name>
</gene>
<feature type="region of interest" description="Disordered" evidence="8">
    <location>
        <begin position="76"/>
        <end position="129"/>
    </location>
</feature>
<comment type="caution">
    <text evidence="12">The sequence shown here is derived from an EMBL/GenBank/DDBJ whole genome shotgun (WGS) entry which is preliminary data.</text>
</comment>
<evidence type="ECO:0000259" key="11">
    <source>
        <dbReference type="PROSITE" id="PS51321"/>
    </source>
</evidence>
<accession>A0AAW0FWM7</accession>
<dbReference type="GO" id="GO:0006368">
    <property type="term" value="P:transcription elongation by RNA polymerase II"/>
    <property type="evidence" value="ECO:0007669"/>
    <property type="project" value="InterPro"/>
</dbReference>
<dbReference type="GO" id="GO:0008270">
    <property type="term" value="F:zinc ion binding"/>
    <property type="evidence" value="ECO:0007669"/>
    <property type="project" value="UniProtKB-KW"/>
</dbReference>
<keyword evidence="3 6" id="KW-0863">Zinc-finger</keyword>
<reference evidence="12 13" key="1">
    <citation type="submission" date="2022-09" db="EMBL/GenBank/DDBJ databases">
        <authorList>
            <person name="Palmer J.M."/>
        </authorList>
    </citation>
    <scope>NUCLEOTIDE SEQUENCE [LARGE SCALE GENOMIC DNA]</scope>
    <source>
        <strain evidence="12 13">DSM 7382</strain>
    </source>
</reference>
<dbReference type="CDD" id="cd13749">
    <property type="entry name" value="Zn-ribbon_TFIIS"/>
    <property type="match status" value="1"/>
</dbReference>